<dbReference type="EMBL" id="PP750865">
    <property type="protein sequence ID" value="XBM94924.1"/>
    <property type="molecule type" value="Genomic_DNA"/>
</dbReference>
<protein>
    <submittedName>
        <fullName evidence="1">Uncharacterized protein</fullName>
    </submittedName>
</protein>
<proteinExistence type="predicted"/>
<evidence type="ECO:0000313" key="1">
    <source>
        <dbReference type="EMBL" id="XBM94924.1"/>
    </source>
</evidence>
<gene>
    <name evidence="1" type="ORF">Abafar_00031</name>
</gene>
<reference evidence="1" key="1">
    <citation type="submission" date="2024-05" db="EMBL/GenBank/DDBJ databases">
        <title>Isolation and characterization of the new Streptomyces phages Kamino, Geonosis, Abafar and Scarif infecting a broad range of host species.</title>
        <authorList>
            <person name="Rackow B."/>
            <person name="Rolland C."/>
            <person name="Mohnen I."/>
            <person name="Wittmann J."/>
            <person name="Muesken M."/>
            <person name="Overmann J."/>
            <person name="Frunzke J."/>
        </authorList>
    </citation>
    <scope>NUCLEOTIDE SEQUENCE</scope>
</reference>
<name>A0AAU7GZ22_9CAUD</name>
<organism evidence="1">
    <name type="scientific">Streptomyces phage Abafar</name>
    <dbReference type="NCBI Taxonomy" id="3158855"/>
    <lineage>
        <taxon>Viruses</taxon>
        <taxon>Duplodnaviria</taxon>
        <taxon>Heunggongvirae</taxon>
        <taxon>Uroviricota</taxon>
        <taxon>Caudoviricetes</taxon>
    </lineage>
</organism>
<accession>A0AAU7GZ22</accession>
<sequence>MAHDYDPAKEPCNPLYGPPCYECNMCTAGPGGKTTNIENNEKGILEAGLFEVIGKHQQAALGSDHDSFKQGIYTTNSVGDND</sequence>